<dbReference type="PANTHER" id="PTHR34824">
    <property type="entry name" value="HEAT-INDUCIBLE TRANSCRIPTION REPRESSOR HRCA"/>
    <property type="match status" value="1"/>
</dbReference>
<evidence type="ECO:0000256" key="5">
    <source>
        <dbReference type="HAMAP-Rule" id="MF_00081"/>
    </source>
</evidence>
<dbReference type="InterPro" id="IPR029016">
    <property type="entry name" value="GAF-like_dom_sf"/>
</dbReference>
<dbReference type="PANTHER" id="PTHR34824:SF1">
    <property type="entry name" value="HEAT-INDUCIBLE TRANSCRIPTION REPRESSOR HRCA"/>
    <property type="match status" value="1"/>
</dbReference>
<organism evidence="8 9">
    <name type="scientific">Lactovum miscens</name>
    <dbReference type="NCBI Taxonomy" id="190387"/>
    <lineage>
        <taxon>Bacteria</taxon>
        <taxon>Bacillati</taxon>
        <taxon>Bacillota</taxon>
        <taxon>Bacilli</taxon>
        <taxon>Lactobacillales</taxon>
        <taxon>Streptococcaceae</taxon>
        <taxon>Lactovum</taxon>
    </lineage>
</organism>
<dbReference type="Pfam" id="PF01628">
    <property type="entry name" value="HrcA"/>
    <property type="match status" value="1"/>
</dbReference>
<dbReference type="GO" id="GO:0003677">
    <property type="term" value="F:DNA binding"/>
    <property type="evidence" value="ECO:0007669"/>
    <property type="project" value="InterPro"/>
</dbReference>
<keyword evidence="2 5" id="KW-0805">Transcription regulation</keyword>
<dbReference type="Gene3D" id="3.30.450.40">
    <property type="match status" value="1"/>
</dbReference>
<feature type="domain" description="Heat-inducible transcription repressor HrcA C-terminal" evidence="6">
    <location>
        <begin position="103"/>
        <end position="308"/>
    </location>
</feature>
<accession>A0A841C9F9</accession>
<dbReference type="Gene3D" id="3.30.390.60">
    <property type="entry name" value="Heat-inducible transcription repressor hrca homolog, domain 3"/>
    <property type="match status" value="1"/>
</dbReference>
<evidence type="ECO:0000256" key="1">
    <source>
        <dbReference type="ARBA" id="ARBA00022491"/>
    </source>
</evidence>
<evidence type="ECO:0000256" key="3">
    <source>
        <dbReference type="ARBA" id="ARBA00023016"/>
    </source>
</evidence>
<dbReference type="GO" id="GO:0045892">
    <property type="term" value="P:negative regulation of DNA-templated transcription"/>
    <property type="evidence" value="ECO:0007669"/>
    <property type="project" value="UniProtKB-UniRule"/>
</dbReference>
<dbReference type="NCBIfam" id="TIGR00331">
    <property type="entry name" value="hrcA"/>
    <property type="match status" value="1"/>
</dbReference>
<keyword evidence="4 5" id="KW-0804">Transcription</keyword>
<proteinExistence type="inferred from homology"/>
<keyword evidence="1 5" id="KW-0678">Repressor</keyword>
<dbReference type="InterPro" id="IPR036390">
    <property type="entry name" value="WH_DNA-bd_sf"/>
</dbReference>
<dbReference type="AlphaFoldDB" id="A0A841C9F9"/>
<keyword evidence="9" id="KW-1185">Reference proteome</keyword>
<dbReference type="InterPro" id="IPR036388">
    <property type="entry name" value="WH-like_DNA-bd_sf"/>
</dbReference>
<dbReference type="SUPFAM" id="SSF55781">
    <property type="entry name" value="GAF domain-like"/>
    <property type="match status" value="1"/>
</dbReference>
<name>A0A841C9F9_9LACT</name>
<keyword evidence="3 5" id="KW-0346">Stress response</keyword>
<sequence length="337" mass="38657">MITERQKEILNKIISMYADDHTPIASKALQKSIDASSATIRNDMKILEDLGLIQKEHTSSGRIPSVAGYQYFVENDLELEKISENDLFQVMKSFDGEFVRLSDLLETAAKTLSSLTGIPSFVLNIPQREQELRRFELVMLDNHSVLAIFTLSTGEVRTNQFILPKSLSEANLAQIKQIVNDRLLGKKILDIHYSLRTEIPQIVSHYFSATSDILKLFDVTFDGIFDEKIVSSGKENLLERYKILNKEKLIAQEIRLITDNDELRTVEFNDQNLFKDLTLISQKFLIPYRGLGTLALVGPIELDYRKIISIMDLTAKVLTMKLTDYYRYLDGNHYEIH</sequence>
<dbReference type="EMBL" id="JACHHV010000022">
    <property type="protein sequence ID" value="MBB5888358.1"/>
    <property type="molecule type" value="Genomic_DNA"/>
</dbReference>
<feature type="domain" description="Winged helix-turn-helix transcription repressor HrcA DNA-binding" evidence="7">
    <location>
        <begin position="2"/>
        <end position="70"/>
    </location>
</feature>
<dbReference type="InterPro" id="IPR023120">
    <property type="entry name" value="WHTH_transcript_rep_HrcA_IDD"/>
</dbReference>
<dbReference type="PIRSF" id="PIRSF005485">
    <property type="entry name" value="HrcA"/>
    <property type="match status" value="1"/>
</dbReference>
<comment type="caution">
    <text evidence="8">The sequence shown here is derived from an EMBL/GenBank/DDBJ whole genome shotgun (WGS) entry which is preliminary data.</text>
</comment>
<dbReference type="SUPFAM" id="SSF46785">
    <property type="entry name" value="Winged helix' DNA-binding domain"/>
    <property type="match status" value="1"/>
</dbReference>
<evidence type="ECO:0000256" key="4">
    <source>
        <dbReference type="ARBA" id="ARBA00023163"/>
    </source>
</evidence>
<evidence type="ECO:0000259" key="6">
    <source>
        <dbReference type="Pfam" id="PF01628"/>
    </source>
</evidence>
<dbReference type="HAMAP" id="MF_00081">
    <property type="entry name" value="HrcA"/>
    <property type="match status" value="1"/>
</dbReference>
<reference evidence="8 9" key="1">
    <citation type="submission" date="2020-08" db="EMBL/GenBank/DDBJ databases">
        <title>Genomic Encyclopedia of Type Strains, Phase IV (KMG-IV): sequencing the most valuable type-strain genomes for metagenomic binning, comparative biology and taxonomic classification.</title>
        <authorList>
            <person name="Goeker M."/>
        </authorList>
    </citation>
    <scope>NUCLEOTIDE SEQUENCE [LARGE SCALE GENOMIC DNA]</scope>
    <source>
        <strain evidence="8 9">DSM 14925</strain>
    </source>
</reference>
<dbReference type="Pfam" id="PF03444">
    <property type="entry name" value="WHD_HrcA"/>
    <property type="match status" value="1"/>
</dbReference>
<protein>
    <recommendedName>
        <fullName evidence="5">Heat-inducible transcription repressor HrcA</fullName>
    </recommendedName>
</protein>
<evidence type="ECO:0000259" key="7">
    <source>
        <dbReference type="Pfam" id="PF03444"/>
    </source>
</evidence>
<evidence type="ECO:0000313" key="9">
    <source>
        <dbReference type="Proteomes" id="UP000562464"/>
    </source>
</evidence>
<comment type="similarity">
    <text evidence="5">Belongs to the HrcA family.</text>
</comment>
<dbReference type="Proteomes" id="UP000562464">
    <property type="component" value="Unassembled WGS sequence"/>
</dbReference>
<evidence type="ECO:0000256" key="2">
    <source>
        <dbReference type="ARBA" id="ARBA00023015"/>
    </source>
</evidence>
<comment type="function">
    <text evidence="5">Negative regulator of class I heat shock genes (grpE-dnaK-dnaJ and groELS operons). Prevents heat-shock induction of these operons.</text>
</comment>
<dbReference type="InterPro" id="IPR005104">
    <property type="entry name" value="WHTH_HrcA_DNA-bd"/>
</dbReference>
<evidence type="ECO:0000313" key="8">
    <source>
        <dbReference type="EMBL" id="MBB5888358.1"/>
    </source>
</evidence>
<dbReference type="InterPro" id="IPR002571">
    <property type="entry name" value="HrcA"/>
</dbReference>
<dbReference type="RefSeq" id="WP_183540330.1">
    <property type="nucleotide sequence ID" value="NZ_DASWOY010000024.1"/>
</dbReference>
<dbReference type="Gene3D" id="1.10.10.10">
    <property type="entry name" value="Winged helix-like DNA-binding domain superfamily/Winged helix DNA-binding domain"/>
    <property type="match status" value="1"/>
</dbReference>
<dbReference type="InterPro" id="IPR021153">
    <property type="entry name" value="HrcA_C"/>
</dbReference>
<gene>
    <name evidence="5" type="primary">hrcA</name>
    <name evidence="8" type="ORF">HNQ37_001251</name>
</gene>